<evidence type="ECO:0008006" key="6">
    <source>
        <dbReference type="Google" id="ProtNLM"/>
    </source>
</evidence>
<evidence type="ECO:0000256" key="2">
    <source>
        <dbReference type="ARBA" id="ARBA00022741"/>
    </source>
</evidence>
<dbReference type="RefSeq" id="WP_261972840.1">
    <property type="nucleotide sequence ID" value="NZ_CP103460.1"/>
</dbReference>
<dbReference type="InterPro" id="IPR027417">
    <property type="entry name" value="P-loop_NTPase"/>
</dbReference>
<evidence type="ECO:0000313" key="4">
    <source>
        <dbReference type="EMBL" id="MDN3621360.1"/>
    </source>
</evidence>
<dbReference type="AlphaFoldDB" id="A0AAJ1R060"/>
<dbReference type="CDD" id="cd00267">
    <property type="entry name" value="ABC_ATPase"/>
    <property type="match status" value="1"/>
</dbReference>
<accession>A0AAJ1R060</accession>
<dbReference type="Proteomes" id="UP001228636">
    <property type="component" value="Unassembled WGS sequence"/>
</dbReference>
<dbReference type="SUPFAM" id="SSF52540">
    <property type="entry name" value="P-loop containing nucleoside triphosphate hydrolases"/>
    <property type="match status" value="1"/>
</dbReference>
<keyword evidence="3" id="KW-0067">ATP-binding</keyword>
<sequence length="230" mass="25459">MIVELKNTCSEFDSYRAARVKSMFNAESGANWQKTVNLDLPEEWGVGLIVGKSGSGKTSLGKKIFQTDKIYSPYDNWQKNKPIIDCISPGGNFDAVTSALSGVGLGDVPSWLRPFHALSNGQQFRAGLARVLCEAPNEVVIDEFTSVVDRQIAKIGAMAFGKAWKRNKGKKAVLLSCHYDVVEWLQPDWVYDIDTNELKKKAKLEPDQNSNLTYGRSTKVTGSHLKSITI</sequence>
<reference evidence="4 5" key="1">
    <citation type="journal article" date="2014" name="Int. J. Syst. Evol. Microbiol.">
        <title>Complete genome sequence of Corynebacterium casei LMG S-19264T (=DSM 44701T), isolated from a smear-ripened cheese.</title>
        <authorList>
            <consortium name="US DOE Joint Genome Institute (JGI-PGF)"/>
            <person name="Walter F."/>
            <person name="Albersmeier A."/>
            <person name="Kalinowski J."/>
            <person name="Ruckert C."/>
        </authorList>
    </citation>
    <scope>NUCLEOTIDE SEQUENCE [LARGE SCALE GENOMIC DNA]</scope>
    <source>
        <strain evidence="4 5">CECT 8670</strain>
    </source>
</reference>
<dbReference type="PANTHER" id="PTHR43553">
    <property type="entry name" value="HEAVY METAL TRANSPORTER"/>
    <property type="match status" value="1"/>
</dbReference>
<evidence type="ECO:0000256" key="1">
    <source>
        <dbReference type="ARBA" id="ARBA00022448"/>
    </source>
</evidence>
<dbReference type="GO" id="GO:0043190">
    <property type="term" value="C:ATP-binding cassette (ABC) transporter complex"/>
    <property type="evidence" value="ECO:0007669"/>
    <property type="project" value="TreeGrafter"/>
</dbReference>
<dbReference type="GO" id="GO:0042626">
    <property type="term" value="F:ATPase-coupled transmembrane transporter activity"/>
    <property type="evidence" value="ECO:0007669"/>
    <property type="project" value="TreeGrafter"/>
</dbReference>
<dbReference type="Gene3D" id="3.40.50.300">
    <property type="entry name" value="P-loop containing nucleotide triphosphate hydrolases"/>
    <property type="match status" value="1"/>
</dbReference>
<keyword evidence="1" id="KW-0813">Transport</keyword>
<comment type="caution">
    <text evidence="4">The sequence shown here is derived from an EMBL/GenBank/DDBJ whole genome shotgun (WGS) entry which is preliminary data.</text>
</comment>
<protein>
    <recommendedName>
        <fullName evidence="6">ABC transporter ATP-binding protein</fullName>
    </recommendedName>
</protein>
<keyword evidence="2" id="KW-0547">Nucleotide-binding</keyword>
<proteinExistence type="predicted"/>
<dbReference type="EMBL" id="JAUFQH010000022">
    <property type="protein sequence ID" value="MDN3621360.1"/>
    <property type="molecule type" value="Genomic_DNA"/>
</dbReference>
<organism evidence="4 5">
    <name type="scientific">Polaribacter sejongensis</name>
    <dbReference type="NCBI Taxonomy" id="985043"/>
    <lineage>
        <taxon>Bacteria</taxon>
        <taxon>Pseudomonadati</taxon>
        <taxon>Bacteroidota</taxon>
        <taxon>Flavobacteriia</taxon>
        <taxon>Flavobacteriales</taxon>
        <taxon>Flavobacteriaceae</taxon>
    </lineage>
</organism>
<dbReference type="InterPro" id="IPR050095">
    <property type="entry name" value="ECF_ABC_transporter_ATP-bd"/>
</dbReference>
<name>A0AAJ1R060_9FLAO</name>
<gene>
    <name evidence="4" type="ORF">QWY81_17970</name>
</gene>
<evidence type="ECO:0000256" key="3">
    <source>
        <dbReference type="ARBA" id="ARBA00022840"/>
    </source>
</evidence>
<evidence type="ECO:0000313" key="5">
    <source>
        <dbReference type="Proteomes" id="UP001228636"/>
    </source>
</evidence>
<dbReference type="GO" id="GO:0005524">
    <property type="term" value="F:ATP binding"/>
    <property type="evidence" value="ECO:0007669"/>
    <property type="project" value="UniProtKB-KW"/>
</dbReference>